<feature type="compositionally biased region" description="Polar residues" evidence="1">
    <location>
        <begin position="54"/>
        <end position="72"/>
    </location>
</feature>
<dbReference type="EMBL" id="CAJPEX010000115">
    <property type="protein sequence ID" value="CAG0913445.1"/>
    <property type="molecule type" value="Genomic_DNA"/>
</dbReference>
<feature type="compositionally biased region" description="Basic and acidic residues" evidence="1">
    <location>
        <begin position="15"/>
        <end position="24"/>
    </location>
</feature>
<dbReference type="AlphaFoldDB" id="A0A7R9GA90"/>
<accession>A0A7R9GA90</accession>
<sequence>MASGGAASVNAEGTRALKEKEPGRVKSATTGNTQLPIVDGVGSLRLSNARPPLKNQTTIPLSPTSQIGTSSQIKPFSLGQELLRYSALKIFPRWLKNAASGPREGGGSGSGNGSAPASGGEREKSGGTAGSSGSHLRPSKGHVKSASISAGGGRAESGATTPVNTSATAATASSSAATVQAHESLPADTVARPR</sequence>
<organism evidence="2">
    <name type="scientific">Notodromas monacha</name>
    <dbReference type="NCBI Taxonomy" id="399045"/>
    <lineage>
        <taxon>Eukaryota</taxon>
        <taxon>Metazoa</taxon>
        <taxon>Ecdysozoa</taxon>
        <taxon>Arthropoda</taxon>
        <taxon>Crustacea</taxon>
        <taxon>Oligostraca</taxon>
        <taxon>Ostracoda</taxon>
        <taxon>Podocopa</taxon>
        <taxon>Podocopida</taxon>
        <taxon>Cypridocopina</taxon>
        <taxon>Cypridoidea</taxon>
        <taxon>Cyprididae</taxon>
        <taxon>Notodromas</taxon>
    </lineage>
</organism>
<keyword evidence="3" id="KW-1185">Reference proteome</keyword>
<proteinExistence type="predicted"/>
<name>A0A7R9GA90_9CRUS</name>
<feature type="compositionally biased region" description="Gly residues" evidence="1">
    <location>
        <begin position="103"/>
        <end position="112"/>
    </location>
</feature>
<protein>
    <submittedName>
        <fullName evidence="2">Uncharacterized protein</fullName>
    </submittedName>
</protein>
<evidence type="ECO:0000313" key="3">
    <source>
        <dbReference type="Proteomes" id="UP000678499"/>
    </source>
</evidence>
<feature type="compositionally biased region" description="Low complexity" evidence="1">
    <location>
        <begin position="165"/>
        <end position="178"/>
    </location>
</feature>
<feature type="region of interest" description="Disordered" evidence="1">
    <location>
        <begin position="1"/>
        <end position="72"/>
    </location>
</feature>
<reference evidence="2" key="1">
    <citation type="submission" date="2020-11" db="EMBL/GenBank/DDBJ databases">
        <authorList>
            <person name="Tran Van P."/>
        </authorList>
    </citation>
    <scope>NUCLEOTIDE SEQUENCE</scope>
</reference>
<dbReference type="OrthoDB" id="193931at2759"/>
<evidence type="ECO:0000256" key="1">
    <source>
        <dbReference type="SAM" id="MobiDB-lite"/>
    </source>
</evidence>
<gene>
    <name evidence="2" type="ORF">NMOB1V02_LOCUS1187</name>
</gene>
<dbReference type="Proteomes" id="UP000678499">
    <property type="component" value="Unassembled WGS sequence"/>
</dbReference>
<dbReference type="EMBL" id="OA882152">
    <property type="protein sequence ID" value="CAD7273293.1"/>
    <property type="molecule type" value="Genomic_DNA"/>
</dbReference>
<feature type="region of interest" description="Disordered" evidence="1">
    <location>
        <begin position="97"/>
        <end position="194"/>
    </location>
</feature>
<evidence type="ECO:0000313" key="2">
    <source>
        <dbReference type="EMBL" id="CAD7273293.1"/>
    </source>
</evidence>